<dbReference type="GO" id="GO:0043565">
    <property type="term" value="F:sequence-specific DNA binding"/>
    <property type="evidence" value="ECO:0007669"/>
    <property type="project" value="TreeGrafter"/>
</dbReference>
<sequence length="299" mass="33450">MDRIQTMQVFARVAELGSFSRAAEQLNLPAATVTNAVQALEKHLGVRLLQRTTRKVTLTDEGVTYLERCTQLLTEFEDVDALFQHEQLQPRGVVRVDLPERLAHQVVIPALPEFFALYPQLRLKLTATDRFIDLIGEAVDCVVRVGALSDSSLIGRRIGSLEQINCGARSYLERYGRPQTLSDLQHHRVVNFFSSRTGRDLGWEYMQDGEPRFLKLPGLISVASSDAYLASCSAGLGLIQAPRFGLEEWLASGEVEEVLPDFKPPPLPISVVYAHNKHLSPRVQVFVDWIGKLLAARYA</sequence>
<dbReference type="PATRIC" id="fig|279113.9.peg.3932"/>
<dbReference type="InterPro" id="IPR036390">
    <property type="entry name" value="WH_DNA-bd_sf"/>
</dbReference>
<dbReference type="Pfam" id="PF00126">
    <property type="entry name" value="HTH_1"/>
    <property type="match status" value="1"/>
</dbReference>
<keyword evidence="4" id="KW-0804">Transcription</keyword>
<dbReference type="SUPFAM" id="SSF53850">
    <property type="entry name" value="Periplasmic binding protein-like II"/>
    <property type="match status" value="1"/>
</dbReference>
<evidence type="ECO:0000259" key="5">
    <source>
        <dbReference type="PROSITE" id="PS50931"/>
    </source>
</evidence>
<dbReference type="OrthoDB" id="8538345at2"/>
<reference evidence="6 7" key="1">
    <citation type="submission" date="2015-11" db="EMBL/GenBank/DDBJ databases">
        <title>Exploring the genomic traits of fungus-feeding bacterial genus Collimonas.</title>
        <authorList>
            <person name="Song C."/>
            <person name="Schmidt R."/>
            <person name="de Jager V."/>
            <person name="Krzyzanowska D."/>
            <person name="Jongedijk E."/>
            <person name="Cankar K."/>
            <person name="Beekwilder J."/>
            <person name="van Veen A."/>
            <person name="de Boer W."/>
            <person name="van Veen J.A."/>
            <person name="Garbeva P."/>
        </authorList>
    </citation>
    <scope>NUCLEOTIDE SEQUENCE [LARGE SCALE GENOMIC DNA]</scope>
    <source>
        <strain evidence="6 7">Ter91</strain>
    </source>
</reference>
<dbReference type="RefSeq" id="WP_061942680.1">
    <property type="nucleotide sequence ID" value="NZ_CP013234.1"/>
</dbReference>
<evidence type="ECO:0000313" key="7">
    <source>
        <dbReference type="Proteomes" id="UP000074561"/>
    </source>
</evidence>
<evidence type="ECO:0000256" key="2">
    <source>
        <dbReference type="ARBA" id="ARBA00023015"/>
    </source>
</evidence>
<comment type="similarity">
    <text evidence="1">Belongs to the LysR transcriptional regulatory family.</text>
</comment>
<keyword evidence="3" id="KW-0238">DNA-binding</keyword>
<dbReference type="PANTHER" id="PTHR30537">
    <property type="entry name" value="HTH-TYPE TRANSCRIPTIONAL REGULATOR"/>
    <property type="match status" value="1"/>
</dbReference>
<dbReference type="InterPro" id="IPR036388">
    <property type="entry name" value="WH-like_DNA-bd_sf"/>
</dbReference>
<feature type="domain" description="HTH lysR-type" evidence="5">
    <location>
        <begin position="1"/>
        <end position="59"/>
    </location>
</feature>
<name>A0A127Q8U9_9BURK</name>
<dbReference type="GO" id="GO:0006351">
    <property type="term" value="P:DNA-templated transcription"/>
    <property type="evidence" value="ECO:0007669"/>
    <property type="project" value="TreeGrafter"/>
</dbReference>
<proteinExistence type="inferred from homology"/>
<evidence type="ECO:0000256" key="3">
    <source>
        <dbReference type="ARBA" id="ARBA00023125"/>
    </source>
</evidence>
<dbReference type="CDD" id="cd08472">
    <property type="entry name" value="PBP2_CrgA_like_3"/>
    <property type="match status" value="1"/>
</dbReference>
<accession>A0A127Q8U9</accession>
<evidence type="ECO:0000256" key="1">
    <source>
        <dbReference type="ARBA" id="ARBA00009437"/>
    </source>
</evidence>
<keyword evidence="2" id="KW-0805">Transcription regulation</keyword>
<dbReference type="STRING" id="279113.CPter91_3964"/>
<dbReference type="PANTHER" id="PTHR30537:SF72">
    <property type="entry name" value="LYSR FAMILY TRANSCRIPTIONAL REGULATOR"/>
    <property type="match status" value="1"/>
</dbReference>
<dbReference type="GO" id="GO:0003700">
    <property type="term" value="F:DNA-binding transcription factor activity"/>
    <property type="evidence" value="ECO:0007669"/>
    <property type="project" value="InterPro"/>
</dbReference>
<dbReference type="EMBL" id="CP013234">
    <property type="protein sequence ID" value="AMP06285.1"/>
    <property type="molecule type" value="Genomic_DNA"/>
</dbReference>
<dbReference type="FunFam" id="1.10.10.10:FF:000001">
    <property type="entry name" value="LysR family transcriptional regulator"/>
    <property type="match status" value="1"/>
</dbReference>
<dbReference type="AlphaFoldDB" id="A0A127Q8U9"/>
<evidence type="ECO:0000256" key="4">
    <source>
        <dbReference type="ARBA" id="ARBA00023163"/>
    </source>
</evidence>
<gene>
    <name evidence="6" type="ORF">CPter91_3964</name>
</gene>
<dbReference type="InterPro" id="IPR000847">
    <property type="entry name" value="LysR_HTH_N"/>
</dbReference>
<dbReference type="KEGG" id="cpra:CPter91_3964"/>
<dbReference type="Proteomes" id="UP000074561">
    <property type="component" value="Chromosome"/>
</dbReference>
<dbReference type="Gene3D" id="3.40.190.290">
    <property type="match status" value="1"/>
</dbReference>
<organism evidence="6 7">
    <name type="scientific">Collimonas pratensis</name>
    <dbReference type="NCBI Taxonomy" id="279113"/>
    <lineage>
        <taxon>Bacteria</taxon>
        <taxon>Pseudomonadati</taxon>
        <taxon>Pseudomonadota</taxon>
        <taxon>Betaproteobacteria</taxon>
        <taxon>Burkholderiales</taxon>
        <taxon>Oxalobacteraceae</taxon>
        <taxon>Collimonas</taxon>
    </lineage>
</organism>
<dbReference type="PROSITE" id="PS50931">
    <property type="entry name" value="HTH_LYSR"/>
    <property type="match status" value="1"/>
</dbReference>
<evidence type="ECO:0000313" key="6">
    <source>
        <dbReference type="EMBL" id="AMP06285.1"/>
    </source>
</evidence>
<dbReference type="Pfam" id="PF03466">
    <property type="entry name" value="LysR_substrate"/>
    <property type="match status" value="1"/>
</dbReference>
<protein>
    <submittedName>
        <fullName evidence="6">Bacterial regulatory helix-turn-helix, lysR family protein</fullName>
    </submittedName>
</protein>
<dbReference type="Gene3D" id="1.10.10.10">
    <property type="entry name" value="Winged helix-like DNA-binding domain superfamily/Winged helix DNA-binding domain"/>
    <property type="match status" value="1"/>
</dbReference>
<dbReference type="InterPro" id="IPR005119">
    <property type="entry name" value="LysR_subst-bd"/>
</dbReference>
<dbReference type="InterPro" id="IPR058163">
    <property type="entry name" value="LysR-type_TF_proteobact-type"/>
</dbReference>
<dbReference type="SUPFAM" id="SSF46785">
    <property type="entry name" value="Winged helix' DNA-binding domain"/>
    <property type="match status" value="1"/>
</dbReference>